<evidence type="ECO:0008006" key="3">
    <source>
        <dbReference type="Google" id="ProtNLM"/>
    </source>
</evidence>
<proteinExistence type="predicted"/>
<dbReference type="AlphaFoldDB" id="A0A397C2I8"/>
<accession>A0A397C2I8</accession>
<comment type="caution">
    <text evidence="1">The sequence shown here is derived from an EMBL/GenBank/DDBJ whole genome shotgun (WGS) entry which is preliminary data.</text>
</comment>
<dbReference type="Proteomes" id="UP000266239">
    <property type="component" value="Unassembled WGS sequence"/>
</dbReference>
<gene>
    <name evidence="1" type="ORF">DYB25_007670</name>
</gene>
<dbReference type="EMBL" id="QUTA01001020">
    <property type="protein sequence ID" value="RHY36252.1"/>
    <property type="molecule type" value="Genomic_DNA"/>
</dbReference>
<evidence type="ECO:0000313" key="1">
    <source>
        <dbReference type="EMBL" id="RHY36252.1"/>
    </source>
</evidence>
<protein>
    <recommendedName>
        <fullName evidence="3">Reverse transcriptase Ty1/copia-type domain-containing protein</fullName>
    </recommendedName>
</protein>
<evidence type="ECO:0000313" key="2">
    <source>
        <dbReference type="Proteomes" id="UP000266239"/>
    </source>
</evidence>
<reference evidence="1 2" key="1">
    <citation type="submission" date="2018-08" db="EMBL/GenBank/DDBJ databases">
        <title>Aphanomyces genome sequencing and annotation.</title>
        <authorList>
            <person name="Minardi D."/>
            <person name="Oidtmann B."/>
            <person name="Van Der Giezen M."/>
            <person name="Studholme D.J."/>
        </authorList>
    </citation>
    <scope>NUCLEOTIDE SEQUENCE [LARGE SCALE GENOMIC DNA]</scope>
    <source>
        <strain evidence="1 2">Yx</strain>
    </source>
</reference>
<name>A0A397C2I8_APHAT</name>
<sequence length="129" mass="14640">MRGSGENLQVAGIYVDDLLVLAKTATMTNKILEEPVTKMKLKRQGDGPYFVGIKISYNKVTKTEIRGIRNKVTKTETRGIRTHSWILTANPHPNSKKLLARNSVFTAFDHRKAVFLALRRAFRVSTYHP</sequence>
<organism evidence="1 2">
    <name type="scientific">Aphanomyces astaci</name>
    <name type="common">Crayfish plague agent</name>
    <dbReference type="NCBI Taxonomy" id="112090"/>
    <lineage>
        <taxon>Eukaryota</taxon>
        <taxon>Sar</taxon>
        <taxon>Stramenopiles</taxon>
        <taxon>Oomycota</taxon>
        <taxon>Saprolegniomycetes</taxon>
        <taxon>Saprolegniales</taxon>
        <taxon>Verrucalvaceae</taxon>
        <taxon>Aphanomyces</taxon>
    </lineage>
</organism>